<dbReference type="AlphaFoldDB" id="A0A7S1SLV3"/>
<evidence type="ECO:0000313" key="1">
    <source>
        <dbReference type="EMBL" id="CAD9202869.1"/>
    </source>
</evidence>
<organism evidence="1">
    <name type="scientific">Tetraselmis chuii</name>
    <dbReference type="NCBI Taxonomy" id="63592"/>
    <lineage>
        <taxon>Eukaryota</taxon>
        <taxon>Viridiplantae</taxon>
        <taxon>Chlorophyta</taxon>
        <taxon>core chlorophytes</taxon>
        <taxon>Chlorodendrophyceae</taxon>
        <taxon>Chlorodendrales</taxon>
        <taxon>Chlorodendraceae</taxon>
        <taxon>Tetraselmis</taxon>
    </lineage>
</organism>
<gene>
    <name evidence="1" type="ORF">TCHU04912_LOCUS5102</name>
</gene>
<sequence length="190" mass="20636">MTAFLVFFLPLSLRYTYRRARALFSTTSSLPSLFGLRSLSPFFGSASSFVPVELLPATAPQPIKLAEPVQTAALLAEADLRAIDMHGVLSHTGFAHFIPSVVLVLGVNNPTAEWYLTWLGLGPMLVCQVLGGPSSSLWCHFYGSRRPTSPDGKRRGWGRFIATFYSAVRDSASAGKTTAYSVSQLCISSR</sequence>
<proteinExistence type="predicted"/>
<dbReference type="EMBL" id="HBGG01010122">
    <property type="protein sequence ID" value="CAD9202869.1"/>
    <property type="molecule type" value="Transcribed_RNA"/>
</dbReference>
<protein>
    <submittedName>
        <fullName evidence="1">Uncharacterized protein</fullName>
    </submittedName>
</protein>
<name>A0A7S1SLV3_9CHLO</name>
<accession>A0A7S1SLV3</accession>
<reference evidence="1" key="1">
    <citation type="submission" date="2021-01" db="EMBL/GenBank/DDBJ databases">
        <authorList>
            <person name="Corre E."/>
            <person name="Pelletier E."/>
            <person name="Niang G."/>
            <person name="Scheremetjew M."/>
            <person name="Finn R."/>
            <person name="Kale V."/>
            <person name="Holt S."/>
            <person name="Cochrane G."/>
            <person name="Meng A."/>
            <person name="Brown T."/>
            <person name="Cohen L."/>
        </authorList>
    </citation>
    <scope>NUCLEOTIDE SEQUENCE</scope>
    <source>
        <strain evidence="1">PLY429</strain>
    </source>
</reference>